<keyword evidence="4" id="KW-0378">Hydrolase</keyword>
<accession>W2XYD8</accession>
<dbReference type="SUPFAM" id="SSF50630">
    <property type="entry name" value="Acid proteases"/>
    <property type="match status" value="1"/>
</dbReference>
<dbReference type="Gene3D" id="3.10.10.10">
    <property type="entry name" value="HIV Type 1 Reverse Transcriptase, subunit A, domain 1"/>
    <property type="match status" value="1"/>
</dbReference>
<keyword evidence="1" id="KW-0808">Transferase</keyword>
<reference evidence="6 7" key="1">
    <citation type="submission" date="2013-11" db="EMBL/GenBank/DDBJ databases">
        <title>The Genome Sequence of Phytophthora parasitica P10297.</title>
        <authorList>
            <consortium name="The Broad Institute Genomics Platform"/>
            <person name="Russ C."/>
            <person name="Tyler B."/>
            <person name="Panabieres F."/>
            <person name="Shan W."/>
            <person name="Tripathy S."/>
            <person name="Grunwald N."/>
            <person name="Machado M."/>
            <person name="Johnson C.S."/>
            <person name="Walker B."/>
            <person name="Young S.K."/>
            <person name="Zeng Q."/>
            <person name="Gargeya S."/>
            <person name="Fitzgerald M."/>
            <person name="Haas B."/>
            <person name="Abouelleil A."/>
            <person name="Allen A.W."/>
            <person name="Alvarado L."/>
            <person name="Arachchi H.M."/>
            <person name="Berlin A.M."/>
            <person name="Chapman S.B."/>
            <person name="Gainer-Dewar J."/>
            <person name="Goldberg J."/>
            <person name="Griggs A."/>
            <person name="Gujja S."/>
            <person name="Hansen M."/>
            <person name="Howarth C."/>
            <person name="Imamovic A."/>
            <person name="Ireland A."/>
            <person name="Larimer J."/>
            <person name="McCowan C."/>
            <person name="Murphy C."/>
            <person name="Pearson M."/>
            <person name="Poon T.W."/>
            <person name="Priest M."/>
            <person name="Roberts A."/>
            <person name="Saif S."/>
            <person name="Shea T."/>
            <person name="Sisk P."/>
            <person name="Sykes S."/>
            <person name="Wortman J."/>
            <person name="Nusbaum C."/>
            <person name="Birren B."/>
        </authorList>
    </citation>
    <scope>NUCLEOTIDE SEQUENCE [LARGE SCALE GENOMIC DNA]</scope>
    <source>
        <strain evidence="6 7">P10297</strain>
    </source>
</reference>
<dbReference type="InterPro" id="IPR050951">
    <property type="entry name" value="Retrovirus_Pol_polyprotein"/>
</dbReference>
<feature type="region of interest" description="Disordered" evidence="5">
    <location>
        <begin position="378"/>
        <end position="416"/>
    </location>
</feature>
<evidence type="ECO:0000256" key="1">
    <source>
        <dbReference type="ARBA" id="ARBA00022679"/>
    </source>
</evidence>
<keyword evidence="3" id="KW-0540">Nuclease</keyword>
<dbReference type="CDD" id="cd00303">
    <property type="entry name" value="retropepsin_like"/>
    <property type="match status" value="1"/>
</dbReference>
<dbReference type="InterPro" id="IPR021109">
    <property type="entry name" value="Peptidase_aspartic_dom_sf"/>
</dbReference>
<gene>
    <name evidence="6" type="ORF">F442_22850</name>
</gene>
<dbReference type="Proteomes" id="UP000018948">
    <property type="component" value="Unassembled WGS sequence"/>
</dbReference>
<organism evidence="6 7">
    <name type="scientific">Phytophthora nicotianae P10297</name>
    <dbReference type="NCBI Taxonomy" id="1317064"/>
    <lineage>
        <taxon>Eukaryota</taxon>
        <taxon>Sar</taxon>
        <taxon>Stramenopiles</taxon>
        <taxon>Oomycota</taxon>
        <taxon>Peronosporomycetes</taxon>
        <taxon>Peronosporales</taxon>
        <taxon>Peronosporaceae</taxon>
        <taxon>Phytophthora</taxon>
    </lineage>
</organism>
<dbReference type="Gene3D" id="2.40.70.10">
    <property type="entry name" value="Acid Proteases"/>
    <property type="match status" value="1"/>
</dbReference>
<evidence type="ECO:0000313" key="6">
    <source>
        <dbReference type="EMBL" id="ETP27865.1"/>
    </source>
</evidence>
<dbReference type="PANTHER" id="PTHR37984:SF5">
    <property type="entry name" value="PROTEIN NYNRIN-LIKE"/>
    <property type="match status" value="1"/>
</dbReference>
<dbReference type="InterPro" id="IPR043502">
    <property type="entry name" value="DNA/RNA_pol_sf"/>
</dbReference>
<proteinExistence type="predicted"/>
<evidence type="ECO:0000256" key="5">
    <source>
        <dbReference type="SAM" id="MobiDB-lite"/>
    </source>
</evidence>
<evidence type="ECO:0000313" key="7">
    <source>
        <dbReference type="Proteomes" id="UP000018948"/>
    </source>
</evidence>
<evidence type="ECO:0000256" key="2">
    <source>
        <dbReference type="ARBA" id="ARBA00022695"/>
    </source>
</evidence>
<dbReference type="SUPFAM" id="SSF56672">
    <property type="entry name" value="DNA/RNA polymerases"/>
    <property type="match status" value="1"/>
</dbReference>
<evidence type="ECO:0008006" key="8">
    <source>
        <dbReference type="Google" id="ProtNLM"/>
    </source>
</evidence>
<sequence>MEVSCPKAPKDVKLGRSPGWKPGRAECTKLCIYVYVQKKAEVSQRKNLIDNTCDLHGKHTSVVASLRKPDEFARVDTVMALELLPGEMRGYWKYHAPSKWFKQAKTGGKINNEKAGLLLDFGAEVSNLDAAFARKIGCYVDESRQQECVGIGEGVYVTKGRTKIKVTLAGSLVYFFDVWLGEMTGQDAILGMDFMVLAGIRLDLADGTLCLPDEIRIQLSGRRPLYGEHVSAVCLEELEVIEAGQKIEIPLRSKPSEKLWLTRGEHWIPTLVEGVGWRRYLQVTNTSDRTRCLPAHTQVGMWLSGDRVPRRQGFATVGSRRYAEWQNLVLQATTDAVSEEEAPIVEPAGPMVDHPQYDPSKSILKHPAAVSNQIVKVSDRREGEDTAEEMPEGDETEGPTKTKPIETALEPPTASQPLEDHQVCISEGGQLFAENVDCHMAVLPEITMTTEDVKLQDFRIENDGENTPEEVDRLRKIIWSRQHLLLGKGNALPPAARGVVCDIDTGDANPVAQRVRRVAPQFRDKLSDLIKGLLFAKINRVPSSPWASPIVVIIKENGVDIRLCIDYRVVNSLTRLMVYPIPLVNDLLSSRRAST</sequence>
<dbReference type="GO" id="GO:0016779">
    <property type="term" value="F:nucleotidyltransferase activity"/>
    <property type="evidence" value="ECO:0007669"/>
    <property type="project" value="UniProtKB-KW"/>
</dbReference>
<feature type="compositionally biased region" description="Acidic residues" evidence="5">
    <location>
        <begin position="385"/>
        <end position="397"/>
    </location>
</feature>
<dbReference type="AlphaFoldDB" id="W2XYD8"/>
<evidence type="ECO:0000256" key="4">
    <source>
        <dbReference type="ARBA" id="ARBA00022759"/>
    </source>
</evidence>
<comment type="caution">
    <text evidence="6">The sequence shown here is derived from an EMBL/GenBank/DDBJ whole genome shotgun (WGS) entry which is preliminary data.</text>
</comment>
<dbReference type="EMBL" id="ANIY01005364">
    <property type="protein sequence ID" value="ETP27865.1"/>
    <property type="molecule type" value="Genomic_DNA"/>
</dbReference>
<keyword evidence="4" id="KW-0255">Endonuclease</keyword>
<dbReference type="OrthoDB" id="127332at2759"/>
<keyword evidence="2" id="KW-0548">Nucleotidyltransferase</keyword>
<evidence type="ECO:0000256" key="3">
    <source>
        <dbReference type="ARBA" id="ARBA00022722"/>
    </source>
</evidence>
<name>W2XYD8_PHYNI</name>
<protein>
    <recommendedName>
        <fullName evidence="8">Peptidase A2 domain-containing protein</fullName>
    </recommendedName>
</protein>
<dbReference type="GO" id="GO:0004519">
    <property type="term" value="F:endonuclease activity"/>
    <property type="evidence" value="ECO:0007669"/>
    <property type="project" value="UniProtKB-KW"/>
</dbReference>
<dbReference type="PANTHER" id="PTHR37984">
    <property type="entry name" value="PROTEIN CBG26694"/>
    <property type="match status" value="1"/>
</dbReference>